<comment type="caution">
    <text evidence="2">The sequence shown here is derived from an EMBL/GenBank/DDBJ whole genome shotgun (WGS) entry which is preliminary data.</text>
</comment>
<proteinExistence type="predicted"/>
<dbReference type="RefSeq" id="WP_209479241.1">
    <property type="nucleotide sequence ID" value="NZ_JAGGKK010000002.1"/>
</dbReference>
<evidence type="ECO:0000256" key="1">
    <source>
        <dbReference type="SAM" id="Phobius"/>
    </source>
</evidence>
<dbReference type="EMBL" id="JAGGKK010000002">
    <property type="protein sequence ID" value="MBP1947618.1"/>
    <property type="molecule type" value="Genomic_DNA"/>
</dbReference>
<keyword evidence="3" id="KW-1185">Reference proteome</keyword>
<organism evidence="2 3">
    <name type="scientific">Virgibacillus litoralis</name>
    <dbReference type="NCBI Taxonomy" id="578221"/>
    <lineage>
        <taxon>Bacteria</taxon>
        <taxon>Bacillati</taxon>
        <taxon>Bacillota</taxon>
        <taxon>Bacilli</taxon>
        <taxon>Bacillales</taxon>
        <taxon>Bacillaceae</taxon>
        <taxon>Virgibacillus</taxon>
    </lineage>
</organism>
<evidence type="ECO:0000313" key="2">
    <source>
        <dbReference type="EMBL" id="MBP1947618.1"/>
    </source>
</evidence>
<evidence type="ECO:0000313" key="3">
    <source>
        <dbReference type="Proteomes" id="UP001519328"/>
    </source>
</evidence>
<protein>
    <submittedName>
        <fullName evidence="2">Uncharacterized membrane protein YciS (DUF1049 family)</fullName>
    </submittedName>
</protein>
<keyword evidence="1" id="KW-0472">Membrane</keyword>
<dbReference type="Pfam" id="PF14143">
    <property type="entry name" value="YrhC"/>
    <property type="match status" value="1"/>
</dbReference>
<feature type="transmembrane region" description="Helical" evidence="1">
    <location>
        <begin position="45"/>
        <end position="64"/>
    </location>
</feature>
<reference evidence="2 3" key="1">
    <citation type="submission" date="2021-03" db="EMBL/GenBank/DDBJ databases">
        <title>Genomic Encyclopedia of Type Strains, Phase IV (KMG-IV): sequencing the most valuable type-strain genomes for metagenomic binning, comparative biology and taxonomic classification.</title>
        <authorList>
            <person name="Goeker M."/>
        </authorList>
    </citation>
    <scope>NUCLEOTIDE SEQUENCE [LARGE SCALE GENOMIC DNA]</scope>
    <source>
        <strain evidence="2 3">DSM 21085</strain>
    </source>
</reference>
<dbReference type="Proteomes" id="UP001519328">
    <property type="component" value="Unassembled WGS sequence"/>
</dbReference>
<keyword evidence="1" id="KW-0812">Transmembrane</keyword>
<gene>
    <name evidence="2" type="ORF">J2Z82_000544</name>
</gene>
<name>A0ABS4H9P2_9BACI</name>
<dbReference type="InterPro" id="IPR025418">
    <property type="entry name" value="YrhC-like"/>
</dbReference>
<accession>A0ABS4H9P2</accession>
<feature type="transmembrane region" description="Helical" evidence="1">
    <location>
        <begin position="20"/>
        <end position="39"/>
    </location>
</feature>
<keyword evidence="1" id="KW-1133">Transmembrane helix</keyword>
<sequence>MKLNIEQLELKLKDYRRFTATLLILASYLYMGAIINTYIRQSPDGSSLTLLAFATTFVAGWLIFQSHRLKIKIQENERV</sequence>